<name>A0A150MW07_GEOSE</name>
<dbReference type="Pfam" id="PF11753">
    <property type="entry name" value="DUF3310"/>
    <property type="match status" value="1"/>
</dbReference>
<dbReference type="Proteomes" id="UP000075424">
    <property type="component" value="Unassembled WGS sequence"/>
</dbReference>
<accession>A0A150MW07</accession>
<gene>
    <name evidence="1" type="ORF">B4109_3015</name>
</gene>
<dbReference type="InterPro" id="IPR021739">
    <property type="entry name" value="SaV-like"/>
</dbReference>
<dbReference type="PATRIC" id="fig|1422.18.peg.2008"/>
<dbReference type="AlphaFoldDB" id="A0A150MW07"/>
<evidence type="ECO:0000313" key="1">
    <source>
        <dbReference type="EMBL" id="KYD28552.1"/>
    </source>
</evidence>
<proteinExistence type="predicted"/>
<sequence length="79" mass="9386">MPKQEDVRPDYYKVGGIEPIDYMKAKMTPEQFEGFCLGNVYKYTGRYLYKGGLTDLKKARYYLERLIETKEERDERSDG</sequence>
<organism evidence="1 2">
    <name type="scientific">Geobacillus stearothermophilus</name>
    <name type="common">Bacillus stearothermophilus</name>
    <dbReference type="NCBI Taxonomy" id="1422"/>
    <lineage>
        <taxon>Bacteria</taxon>
        <taxon>Bacillati</taxon>
        <taxon>Bacillota</taxon>
        <taxon>Bacilli</taxon>
        <taxon>Bacillales</taxon>
        <taxon>Anoxybacillaceae</taxon>
        <taxon>Geobacillus</taxon>
    </lineage>
</organism>
<evidence type="ECO:0000313" key="2">
    <source>
        <dbReference type="Proteomes" id="UP000075424"/>
    </source>
</evidence>
<reference evidence="1 2" key="1">
    <citation type="submission" date="2016-01" db="EMBL/GenBank/DDBJ databases">
        <title>Draft Genome Sequences of Seven Thermophilic Sporeformers Isolated from Foods.</title>
        <authorList>
            <person name="Berendsen E.M."/>
            <person name="Wells-Bennik M.H."/>
            <person name="Krawcyk A.O."/>
            <person name="De Jong A."/>
            <person name="Holsappel S."/>
            <person name="Eijlander R.T."/>
            <person name="Kuipers O.P."/>
        </authorList>
    </citation>
    <scope>NUCLEOTIDE SEQUENCE [LARGE SCALE GENOMIC DNA]</scope>
    <source>
        <strain evidence="1 2">B4109</strain>
    </source>
</reference>
<evidence type="ECO:0008006" key="3">
    <source>
        <dbReference type="Google" id="ProtNLM"/>
    </source>
</evidence>
<protein>
    <recommendedName>
        <fullName evidence="3">DUF3310 domain-containing protein</fullName>
    </recommendedName>
</protein>
<dbReference type="EMBL" id="LQYV01000024">
    <property type="protein sequence ID" value="KYD28552.1"/>
    <property type="molecule type" value="Genomic_DNA"/>
</dbReference>
<comment type="caution">
    <text evidence="1">The sequence shown here is derived from an EMBL/GenBank/DDBJ whole genome shotgun (WGS) entry which is preliminary data.</text>
</comment>